<protein>
    <submittedName>
        <fullName evidence="7">Tumor necrosis factor receptor superfamily member 9-like</fullName>
    </submittedName>
</protein>
<keyword evidence="4" id="KW-0732">Signal</keyword>
<dbReference type="PANTHER" id="PTHR47139">
    <property type="entry name" value="TUMOR NECROSIS FACTOR RECEPTOR SUPERFAMILY MEMBER 9"/>
    <property type="match status" value="1"/>
</dbReference>
<feature type="transmembrane region" description="Helical" evidence="3">
    <location>
        <begin position="197"/>
        <end position="222"/>
    </location>
</feature>
<dbReference type="FunCoup" id="A0A6P7N1A1">
    <property type="interactions" value="475"/>
</dbReference>
<feature type="chain" id="PRO_5028296382" evidence="4">
    <location>
        <begin position="20"/>
        <end position="284"/>
    </location>
</feature>
<evidence type="ECO:0000256" key="4">
    <source>
        <dbReference type="SAM" id="SignalP"/>
    </source>
</evidence>
<keyword evidence="3" id="KW-0812">Transmembrane</keyword>
<dbReference type="CDD" id="cd13424">
    <property type="entry name" value="TNFRSF9_teleost"/>
    <property type="match status" value="1"/>
</dbReference>
<keyword evidence="3" id="KW-0472">Membrane</keyword>
<dbReference type="KEGG" id="bspl:114858803"/>
<evidence type="ECO:0000256" key="2">
    <source>
        <dbReference type="SAM" id="MobiDB-lite"/>
    </source>
</evidence>
<feature type="disulfide bond" evidence="1">
    <location>
        <begin position="83"/>
        <end position="96"/>
    </location>
</feature>
<feature type="signal peptide" evidence="4">
    <location>
        <begin position="1"/>
        <end position="19"/>
    </location>
</feature>
<evidence type="ECO:0000313" key="7">
    <source>
        <dbReference type="RefSeq" id="XP_029012238.1"/>
    </source>
</evidence>
<dbReference type="PROSITE" id="PS50050">
    <property type="entry name" value="TNFR_NGFR_2"/>
    <property type="match status" value="1"/>
</dbReference>
<dbReference type="InterPro" id="IPR001368">
    <property type="entry name" value="TNFR/NGFR_Cys_rich_reg"/>
</dbReference>
<sequence>MAVVLRAALLWLLMHSCLCSVGQTDKGCMKWNLLKNTDDVCCEECYPGNHVVNKCGPNASSLCAPCEAGTYIENPKSDWCQRCKTCVGALVQVKACTTTSNTVCTCKEGLLCGDAQCSFCVTKCGKGQEPEKRSCRPCPDGTFNDQIHQYCKPWSTSCPKPDQQIVANGNASTDIKCENVPVSPLQKPNQPDTVGQVWPLMLSAVTSMALIGFIIIVAVKILRKKKRKPKKTDKKTPIVRIPTDDPMTLIAIECSFHEAQQEQGSSTESLDSKDSSDSSGQLIA</sequence>
<proteinExistence type="predicted"/>
<dbReference type="GO" id="GO:0042127">
    <property type="term" value="P:regulation of cell population proliferation"/>
    <property type="evidence" value="ECO:0007669"/>
    <property type="project" value="TreeGrafter"/>
</dbReference>
<dbReference type="AlphaFoldDB" id="A0A6P7N1A1"/>
<dbReference type="Proteomes" id="UP000515150">
    <property type="component" value="Chromosome 7"/>
</dbReference>
<dbReference type="SUPFAM" id="SSF57586">
    <property type="entry name" value="TNF receptor-like"/>
    <property type="match status" value="2"/>
</dbReference>
<feature type="domain" description="TNFR-Cys" evidence="5">
    <location>
        <begin position="65"/>
        <end position="104"/>
    </location>
</feature>
<dbReference type="GeneID" id="114858803"/>
<keyword evidence="6" id="KW-1185">Reference proteome</keyword>
<feature type="repeat" description="TNFR-Cys" evidence="1">
    <location>
        <begin position="65"/>
        <end position="104"/>
    </location>
</feature>
<gene>
    <name evidence="7" type="primary">LOC114858803</name>
</gene>
<evidence type="ECO:0000259" key="5">
    <source>
        <dbReference type="PROSITE" id="PS50050"/>
    </source>
</evidence>
<dbReference type="GO" id="GO:0038023">
    <property type="term" value="F:signaling receptor activity"/>
    <property type="evidence" value="ECO:0007669"/>
    <property type="project" value="TreeGrafter"/>
</dbReference>
<dbReference type="Gene3D" id="2.10.50.10">
    <property type="entry name" value="Tumor Necrosis Factor Receptor, subunit A, domain 2"/>
    <property type="match status" value="3"/>
</dbReference>
<dbReference type="InParanoid" id="A0A6P7N1A1"/>
<evidence type="ECO:0000313" key="6">
    <source>
        <dbReference type="Proteomes" id="UP000515150"/>
    </source>
</evidence>
<organism evidence="6 7">
    <name type="scientific">Betta splendens</name>
    <name type="common">Siamese fighting fish</name>
    <dbReference type="NCBI Taxonomy" id="158456"/>
    <lineage>
        <taxon>Eukaryota</taxon>
        <taxon>Metazoa</taxon>
        <taxon>Chordata</taxon>
        <taxon>Craniata</taxon>
        <taxon>Vertebrata</taxon>
        <taxon>Euteleostomi</taxon>
        <taxon>Actinopterygii</taxon>
        <taxon>Neopterygii</taxon>
        <taxon>Teleostei</taxon>
        <taxon>Neoteleostei</taxon>
        <taxon>Acanthomorphata</taxon>
        <taxon>Anabantaria</taxon>
        <taxon>Anabantiformes</taxon>
        <taxon>Anabantoidei</taxon>
        <taxon>Osphronemidae</taxon>
        <taxon>Betta</taxon>
    </lineage>
</organism>
<name>A0A6P7N1A1_BETSP</name>
<reference evidence="7" key="1">
    <citation type="submission" date="2025-08" db="UniProtKB">
        <authorList>
            <consortium name="RefSeq"/>
        </authorList>
    </citation>
    <scope>IDENTIFICATION</scope>
</reference>
<dbReference type="RefSeq" id="XP_029012238.1">
    <property type="nucleotide sequence ID" value="XM_029156405.3"/>
</dbReference>
<accession>A0A6P7N1A1</accession>
<dbReference type="PANTHER" id="PTHR47139:SF4">
    <property type="entry name" value="TUMOR NECROSIS FACTOR RECEPTOR SUPERFAMILY MEMBER 9 ISOFORM X1-RELATED"/>
    <property type="match status" value="1"/>
</dbReference>
<dbReference type="SMART" id="SM00208">
    <property type="entry name" value="TNFR"/>
    <property type="match status" value="3"/>
</dbReference>
<comment type="caution">
    <text evidence="1">Lacks conserved residue(s) required for the propagation of feature annotation.</text>
</comment>
<dbReference type="InterPro" id="IPR034057">
    <property type="entry name" value="TNFRSF9_N_teleost"/>
</dbReference>
<dbReference type="PROSITE" id="PS00652">
    <property type="entry name" value="TNFR_NGFR_1"/>
    <property type="match status" value="1"/>
</dbReference>
<keyword evidence="1" id="KW-1015">Disulfide bond</keyword>
<feature type="region of interest" description="Disordered" evidence="2">
    <location>
        <begin position="259"/>
        <end position="284"/>
    </location>
</feature>
<keyword evidence="3" id="KW-1133">Transmembrane helix</keyword>
<evidence type="ECO:0000256" key="1">
    <source>
        <dbReference type="PROSITE-ProRule" id="PRU00206"/>
    </source>
</evidence>
<evidence type="ECO:0000256" key="3">
    <source>
        <dbReference type="SAM" id="Phobius"/>
    </source>
</evidence>
<feature type="disulfide bond" evidence="1">
    <location>
        <begin position="86"/>
        <end position="104"/>
    </location>
</feature>
<dbReference type="OrthoDB" id="9423210at2759"/>
<dbReference type="Pfam" id="PF00020">
    <property type="entry name" value="TNFR_c6"/>
    <property type="match status" value="2"/>
</dbReference>